<organism evidence="3 4">
    <name type="scientific">Lutzomyia longipalpis</name>
    <name type="common">Sand fly</name>
    <dbReference type="NCBI Taxonomy" id="7200"/>
    <lineage>
        <taxon>Eukaryota</taxon>
        <taxon>Metazoa</taxon>
        <taxon>Ecdysozoa</taxon>
        <taxon>Arthropoda</taxon>
        <taxon>Hexapoda</taxon>
        <taxon>Insecta</taxon>
        <taxon>Pterygota</taxon>
        <taxon>Neoptera</taxon>
        <taxon>Endopterygota</taxon>
        <taxon>Diptera</taxon>
        <taxon>Nematocera</taxon>
        <taxon>Psychodoidea</taxon>
        <taxon>Psychodidae</taxon>
        <taxon>Lutzomyia</taxon>
        <taxon>Lutzomyia</taxon>
    </lineage>
</organism>
<evidence type="ECO:0000313" key="2">
    <source>
        <dbReference type="EMBL" id="MBC1174711.1"/>
    </source>
</evidence>
<evidence type="ECO:0000313" key="3">
    <source>
        <dbReference type="EnsemblMetazoa" id="LLOJ002417-PA"/>
    </source>
</evidence>
<feature type="transmembrane region" description="Helical" evidence="1">
    <location>
        <begin position="126"/>
        <end position="145"/>
    </location>
</feature>
<dbReference type="KEGG" id="lll:129788198"/>
<dbReference type="PANTHER" id="PTHR12840">
    <property type="entry name" value="NADH-UBIQUINONE OXIDOREDUCTASE ASHI SUBUNIT"/>
    <property type="match status" value="1"/>
</dbReference>
<dbReference type="Pfam" id="PF05821">
    <property type="entry name" value="NDUF_B8"/>
    <property type="match status" value="1"/>
</dbReference>
<keyword evidence="4" id="KW-1185">Reference proteome</keyword>
<sequence>MALFRGAKLVCNLARAHPASLIVPVRNHWNKDFKPGKYPTTEEERLAAAKKYNLHPDDYQPYPDDGEGYGDYPKLPDVPVEMKDPHYPYDFPELKRNFNEPVHIDYTLWSEDRFGYSEKPRFTLKYQLFVFTGIMASCFAVYYLLEDYKGFLPVVPKQYPGEGKVHYTFESK</sequence>
<evidence type="ECO:0000313" key="4">
    <source>
        <dbReference type="Proteomes" id="UP000092461"/>
    </source>
</evidence>
<keyword evidence="1" id="KW-1133">Transmembrane helix</keyword>
<reference evidence="4" key="1">
    <citation type="submission" date="2012-05" db="EMBL/GenBank/DDBJ databases">
        <title>Whole Genome Assembly of Lutzomyia longipalpis.</title>
        <authorList>
            <person name="Richards S."/>
            <person name="Qu C."/>
            <person name="Dillon R."/>
            <person name="Worley K."/>
            <person name="Scherer S."/>
            <person name="Batterton M."/>
            <person name="Taylor A."/>
            <person name="Hawes A."/>
            <person name="Hernandez B."/>
            <person name="Kovar C."/>
            <person name="Mandapat C."/>
            <person name="Pham C."/>
            <person name="Qu C."/>
            <person name="Jing C."/>
            <person name="Bess C."/>
            <person name="Bandaranaike D."/>
            <person name="Ngo D."/>
            <person name="Ongeri F."/>
            <person name="Arias F."/>
            <person name="Lara F."/>
            <person name="Weissenberger G."/>
            <person name="Kamau G."/>
            <person name="Han H."/>
            <person name="Shen H."/>
            <person name="Dinh H."/>
            <person name="Khalil I."/>
            <person name="Jones J."/>
            <person name="Shafer J."/>
            <person name="Jayaseelan J."/>
            <person name="Quiroz J."/>
            <person name="Blankenburg K."/>
            <person name="Nguyen L."/>
            <person name="Jackson L."/>
            <person name="Francisco L."/>
            <person name="Tang L.-Y."/>
            <person name="Pu L.-L."/>
            <person name="Perales L."/>
            <person name="Lorensuhewa L."/>
            <person name="Munidasa M."/>
            <person name="Coyle M."/>
            <person name="Taylor M."/>
            <person name="Puazo M."/>
            <person name="Firestine M."/>
            <person name="Scheel M."/>
            <person name="Javaid M."/>
            <person name="Wang M."/>
            <person name="Li M."/>
            <person name="Tabassum N."/>
            <person name="Saada N."/>
            <person name="Osuji N."/>
            <person name="Aqrawi P."/>
            <person name="Fu Q."/>
            <person name="Thornton R."/>
            <person name="Raj R."/>
            <person name="Goodspeed R."/>
            <person name="Mata R."/>
            <person name="Najjar R."/>
            <person name="Gubbala S."/>
            <person name="Lee S."/>
            <person name="Denson S."/>
            <person name="Patil S."/>
            <person name="Macmil S."/>
            <person name="Qi S."/>
            <person name="Matskevitch T."/>
            <person name="Palculict T."/>
            <person name="Mathew T."/>
            <person name="Vee V."/>
            <person name="Velamala V."/>
            <person name="Korchina V."/>
            <person name="Cai W."/>
            <person name="Liu W."/>
            <person name="Dai W."/>
            <person name="Zou X."/>
            <person name="Zhu Y."/>
            <person name="Zhang Y."/>
            <person name="Wu Y.-Q."/>
            <person name="Xin Y."/>
            <person name="Nazarath L."/>
            <person name="Kovar C."/>
            <person name="Han Y."/>
            <person name="Muzny D."/>
            <person name="Gibbs R."/>
        </authorList>
    </citation>
    <scope>NUCLEOTIDE SEQUENCE [LARGE SCALE GENOMIC DNA]</scope>
    <source>
        <strain evidence="4">Jacobina</strain>
    </source>
</reference>
<dbReference type="GO" id="GO:0005739">
    <property type="term" value="C:mitochondrion"/>
    <property type="evidence" value="ECO:0007669"/>
    <property type="project" value="InterPro"/>
</dbReference>
<proteinExistence type="predicted"/>
<dbReference type="PANTHER" id="PTHR12840:SF1">
    <property type="entry name" value="NADH DEHYDROGENASE [UBIQUINONE] 1 BETA SUBCOMPLEX SUBUNIT 8, MITOCHONDRIAL"/>
    <property type="match status" value="1"/>
</dbReference>
<dbReference type="Proteomes" id="UP000092461">
    <property type="component" value="Unassembled WGS sequence"/>
</dbReference>
<dbReference type="EMBL" id="AJWK01007944">
    <property type="status" value="NOT_ANNOTATED_CDS"/>
    <property type="molecule type" value="Genomic_DNA"/>
</dbReference>
<dbReference type="EMBL" id="GITU01006008">
    <property type="protein sequence ID" value="MBC1174711.1"/>
    <property type="molecule type" value="Transcribed_RNA"/>
</dbReference>
<evidence type="ECO:0000256" key="1">
    <source>
        <dbReference type="SAM" id="Phobius"/>
    </source>
</evidence>
<dbReference type="CTD" id="31604"/>
<dbReference type="EnsemblMetazoa" id="LLOJ002417-RA">
    <property type="protein sequence ID" value="LLOJ002417-PA"/>
    <property type="gene ID" value="LLOJ002417"/>
</dbReference>
<protein>
    <submittedName>
        <fullName evidence="2">Putative nadh dehydrogenase ubiquinone 1 beta subcomplex subunit 8</fullName>
    </submittedName>
</protein>
<dbReference type="GeneID" id="129788198"/>
<keyword evidence="2" id="KW-0830">Ubiquinone</keyword>
<accession>A0A1B0CDJ7</accession>
<reference evidence="2" key="2">
    <citation type="journal article" date="2020" name="BMC">
        <title>Leishmania infection induces a limited differential gene expression in the sand fly midgut.</title>
        <authorList>
            <person name="Coutinho-Abreu I.V."/>
            <person name="Serafim T.D."/>
            <person name="Meneses C."/>
            <person name="Kamhawi S."/>
            <person name="Oliveira F."/>
            <person name="Valenzuela J.G."/>
        </authorList>
    </citation>
    <scope>NUCLEOTIDE SEQUENCE</scope>
    <source>
        <strain evidence="2">Jacobina</strain>
        <tissue evidence="2">Midgut</tissue>
    </source>
</reference>
<dbReference type="InterPro" id="IPR008699">
    <property type="entry name" value="NDUFB8"/>
</dbReference>
<dbReference type="AlphaFoldDB" id="A0A1B0CDJ7"/>
<keyword evidence="1" id="KW-0472">Membrane</keyword>
<name>A0A1B0CDJ7_LUTLO</name>
<reference evidence="3" key="3">
    <citation type="submission" date="2020-05" db="UniProtKB">
        <authorList>
            <consortium name="EnsemblMetazoa"/>
        </authorList>
    </citation>
    <scope>IDENTIFICATION</scope>
    <source>
        <strain evidence="3">Jacobina</strain>
    </source>
</reference>
<keyword evidence="1" id="KW-0812">Transmembrane</keyword>
<dbReference type="VEuPathDB" id="VectorBase:LLOJ002417"/>
<dbReference type="RefSeq" id="XP_055680236.1">
    <property type="nucleotide sequence ID" value="XM_055824261.1"/>
</dbReference>
<dbReference type="VEuPathDB" id="VectorBase:LLONM1_000456"/>
<dbReference type="OrthoDB" id="2014058at2759"/>